<dbReference type="EMBL" id="KN818272">
    <property type="protein sequence ID" value="KIL62310.1"/>
    <property type="molecule type" value="Genomic_DNA"/>
</dbReference>
<evidence type="ECO:0000313" key="2">
    <source>
        <dbReference type="Proteomes" id="UP000054549"/>
    </source>
</evidence>
<dbReference type="Proteomes" id="UP000054549">
    <property type="component" value="Unassembled WGS sequence"/>
</dbReference>
<protein>
    <submittedName>
        <fullName evidence="1">Uncharacterized protein</fullName>
    </submittedName>
</protein>
<gene>
    <name evidence="1" type="ORF">M378DRAFT_12904</name>
</gene>
<organism evidence="1 2">
    <name type="scientific">Amanita muscaria (strain Koide BX008)</name>
    <dbReference type="NCBI Taxonomy" id="946122"/>
    <lineage>
        <taxon>Eukaryota</taxon>
        <taxon>Fungi</taxon>
        <taxon>Dikarya</taxon>
        <taxon>Basidiomycota</taxon>
        <taxon>Agaricomycotina</taxon>
        <taxon>Agaricomycetes</taxon>
        <taxon>Agaricomycetidae</taxon>
        <taxon>Agaricales</taxon>
        <taxon>Pluteineae</taxon>
        <taxon>Amanitaceae</taxon>
        <taxon>Amanita</taxon>
    </lineage>
</organism>
<evidence type="ECO:0000313" key="1">
    <source>
        <dbReference type="EMBL" id="KIL62310.1"/>
    </source>
</evidence>
<reference evidence="1 2" key="1">
    <citation type="submission" date="2014-04" db="EMBL/GenBank/DDBJ databases">
        <title>Evolutionary Origins and Diversification of the Mycorrhizal Mutualists.</title>
        <authorList>
            <consortium name="DOE Joint Genome Institute"/>
            <consortium name="Mycorrhizal Genomics Consortium"/>
            <person name="Kohler A."/>
            <person name="Kuo A."/>
            <person name="Nagy L.G."/>
            <person name="Floudas D."/>
            <person name="Copeland A."/>
            <person name="Barry K.W."/>
            <person name="Cichocki N."/>
            <person name="Veneault-Fourrey C."/>
            <person name="LaButti K."/>
            <person name="Lindquist E.A."/>
            <person name="Lipzen A."/>
            <person name="Lundell T."/>
            <person name="Morin E."/>
            <person name="Murat C."/>
            <person name="Riley R."/>
            <person name="Ohm R."/>
            <person name="Sun H."/>
            <person name="Tunlid A."/>
            <person name="Henrissat B."/>
            <person name="Grigoriev I.V."/>
            <person name="Hibbett D.S."/>
            <person name="Martin F."/>
        </authorList>
    </citation>
    <scope>NUCLEOTIDE SEQUENCE [LARGE SCALE GENOMIC DNA]</scope>
    <source>
        <strain evidence="1 2">Koide BX008</strain>
    </source>
</reference>
<dbReference type="HOGENOM" id="CLU_2222577_0_0_1"/>
<keyword evidence="2" id="KW-1185">Reference proteome</keyword>
<dbReference type="AlphaFoldDB" id="A0A0C2SGR5"/>
<sequence>MLMIESLASHGMIDKLNDEFKRTLTDRANDGIAPTFNYHKLKFLVDKLMHVNNDIGERFAMVQAVWEERQDAIISAFPALSTAKELVVAFSARLSFYRFLQAEPVK</sequence>
<proteinExistence type="predicted"/>
<dbReference type="InParanoid" id="A0A0C2SGR5"/>
<name>A0A0C2SGR5_AMAMK</name>
<accession>A0A0C2SGR5</accession>